<dbReference type="RefSeq" id="WP_246902517.1">
    <property type="nucleotide sequence ID" value="NZ_JALJRB010000001.1"/>
</dbReference>
<evidence type="ECO:0000313" key="2">
    <source>
        <dbReference type="Proteomes" id="UP001165427"/>
    </source>
</evidence>
<evidence type="ECO:0008006" key="3">
    <source>
        <dbReference type="Google" id="ProtNLM"/>
    </source>
</evidence>
<dbReference type="EMBL" id="JALJRB010000001">
    <property type="protein sequence ID" value="MCJ8499313.1"/>
    <property type="molecule type" value="Genomic_DNA"/>
</dbReference>
<sequence>MKTNRRTIRAGRAAGIALALLWGLLGSGMVATAAAGNDWTKPKMADYVQLPPFVAYSVKPNIMILLDNSGSMNETAYGGSYQGEPYNGPDQPAVRYYGYFNPDFFYTYDNANDLFVPTHRRGDYNTASRSWQVAEVLRSGAGSGPLDSTAIVERRLWDGNWLNWLTMRRIDILRKVLVGGRVEDSSAGSGTGVQDLVGENNAIMGVINKTSTPGADIAVSPHANDQNYRVNLDGTLEAGSARYRVRVQKNSRFEPDEFLDGELVGVLQRVGDQARWGNMWFNRRITDRWGVEDVAGGYVAHPIDNGVTPDMVLDLRTKTCDTWTPLAETFYVALHYFRGDPVTHSAYTNTFATGSNYVDPFVDTELNQLVPCAPNFVLLLTDGASTQDQAIPRSSAGNLMGYGYARQTAGNIPEHLLNYDPAPWTVENPGYANNGTDYLADLALYARYNNLREEGAFACYENNIVLYTIVAMLDEQDREYAATRELLMKAALLGGYGDSNGDGIPDTYYEAADGYQLERDLMQIFGDMVARAATGTAASVVSNPRSGQGAVYQSLFFPALSDDAGNTIKWAGQVHGLLMDRHGNLREDTNSNARLDLNRPAGGTADRFLVFNTEAPEQQDGCPPPEGERVTVSRYSGTDADGNPLNAPDLESDPVDTVEPLAIHYLWSSSDWLNAPDLQPTAQRAYDANEPKRHIFTFVNANGSMVVQNDSDIRPFVADAQHPPTWREMTTPADFWAYLHVHEPFSPPANMVENPSRFQEMVTHQARRVVNFIRGEDQDATTTPGGVPLATFRSRQHNGRTWRLADIVHSSPTVVGRPAENYDLIYRDSSYSAFYRRYRHRRNVVYVGSNGGMLHAFNAGFYNDFNRQFSTVPLDDAGEPIPPPQGAVPRQYNPLPLGAELWAYVPFNLLPHLYWLTRPDYEHIYYVDLEPRIFDARIFDARDPDYPGGWGTVLVAGMRLGGGKIGAQIVKGDSDFDPENDRALSSAYVVFDITNPEKPPRLLAELTFPELGFTTCHPGVILMEGTDDEMADGGDSPAANPQWYLIFGSGPISPGKDDINGPNTTALTEGTSSQRAVMYAVDLVKLAAGQLVMLTHGAAGGPGITTLTAAANPASRYMVRFEEPNSSVSRPIAVDWNLNYKTDTVYFGTSSGNHDDGWGGKLRRLVLNANTNPGHWQVDNTMLDLTPGAPGNTRATGQPITARPTAAIDREGNRWVFCGTGRFLTAGDKGNIDRQSFYGLKETRSDDGAFNYEPVSFSDLENVSNVVVYESGNRLDGLARSYTPVGGGDDFTFNDFRDLIQGAERSGWRFDLQDIGERNITRPALAGEILTFTTYTPSADVCSSAGLGRFYALYYTTGTAFRHSVIGTASTGDGTVVLKSRILGPGMPPPASLMVGAGHGTKALVGGEGGDFQTISQETPGKVKSGRVFWRIDEGKYECEDEPSSE</sequence>
<organism evidence="1 2">
    <name type="scientific">Desulfatitalea alkaliphila</name>
    <dbReference type="NCBI Taxonomy" id="2929485"/>
    <lineage>
        <taxon>Bacteria</taxon>
        <taxon>Pseudomonadati</taxon>
        <taxon>Thermodesulfobacteriota</taxon>
        <taxon>Desulfobacteria</taxon>
        <taxon>Desulfobacterales</taxon>
        <taxon>Desulfosarcinaceae</taxon>
        <taxon>Desulfatitalea</taxon>
    </lineage>
</organism>
<accession>A0AA41R4V7</accession>
<proteinExistence type="predicted"/>
<evidence type="ECO:0000313" key="1">
    <source>
        <dbReference type="EMBL" id="MCJ8499313.1"/>
    </source>
</evidence>
<gene>
    <name evidence="1" type="ORF">MRX98_01895</name>
</gene>
<comment type="caution">
    <text evidence="1">The sequence shown here is derived from an EMBL/GenBank/DDBJ whole genome shotgun (WGS) entry which is preliminary data.</text>
</comment>
<dbReference type="Proteomes" id="UP001165427">
    <property type="component" value="Unassembled WGS sequence"/>
</dbReference>
<name>A0AA41R4V7_9BACT</name>
<keyword evidence="2" id="KW-1185">Reference proteome</keyword>
<protein>
    <recommendedName>
        <fullName evidence="3">Type IV pilus assembly protein PilY1</fullName>
    </recommendedName>
</protein>
<reference evidence="1" key="1">
    <citation type="submission" date="2022-04" db="EMBL/GenBank/DDBJ databases">
        <title>Desulfatitalea alkaliphila sp. nov., a novel anaerobic sulfate-reducing bacterium isolated from terrestrial mud volcano, Taman Peninsula, Russia.</title>
        <authorList>
            <person name="Khomyakova M.A."/>
            <person name="Merkel A.Y."/>
            <person name="Slobodkin A.I."/>
        </authorList>
    </citation>
    <scope>NUCLEOTIDE SEQUENCE</scope>
    <source>
        <strain evidence="1">M08but</strain>
    </source>
</reference>